<keyword evidence="6" id="KW-1185">Reference proteome</keyword>
<dbReference type="OrthoDB" id="904763at2759"/>
<feature type="domain" description="ZF-HD dimerization-type" evidence="4">
    <location>
        <begin position="57"/>
        <end position="104"/>
    </location>
</feature>
<evidence type="ECO:0000256" key="3">
    <source>
        <dbReference type="ARBA" id="ARBA00022833"/>
    </source>
</evidence>
<reference evidence="6" key="1">
    <citation type="journal article" date="2018" name="Gigascience">
        <title>Genome assembly of the Pink Ipe (Handroanthus impetiginosus, Bignoniaceae), a highly valued, ecologically keystone Neotropical timber forest tree.</title>
        <authorList>
            <person name="Silva-Junior O.B."/>
            <person name="Grattapaglia D."/>
            <person name="Novaes E."/>
            <person name="Collevatti R.G."/>
        </authorList>
    </citation>
    <scope>NUCLEOTIDE SEQUENCE [LARGE SCALE GENOMIC DNA]</scope>
    <source>
        <strain evidence="6">cv. UFG-1</strain>
    </source>
</reference>
<dbReference type="InterPro" id="IPR006456">
    <property type="entry name" value="ZF_HD_homeobox_Cys/His_dimer"/>
</dbReference>
<keyword evidence="1" id="KW-0479">Metal-binding</keyword>
<organism evidence="5 6">
    <name type="scientific">Handroanthus impetiginosus</name>
    <dbReference type="NCBI Taxonomy" id="429701"/>
    <lineage>
        <taxon>Eukaryota</taxon>
        <taxon>Viridiplantae</taxon>
        <taxon>Streptophyta</taxon>
        <taxon>Embryophyta</taxon>
        <taxon>Tracheophyta</taxon>
        <taxon>Spermatophyta</taxon>
        <taxon>Magnoliopsida</taxon>
        <taxon>eudicotyledons</taxon>
        <taxon>Gunneridae</taxon>
        <taxon>Pentapetalae</taxon>
        <taxon>asterids</taxon>
        <taxon>lamiids</taxon>
        <taxon>Lamiales</taxon>
        <taxon>Bignoniaceae</taxon>
        <taxon>Crescentiina</taxon>
        <taxon>Tabebuia alliance</taxon>
        <taxon>Handroanthus</taxon>
    </lineage>
</organism>
<sequence length="111" mass="12930">MEDYAECHKSHQDIGGKTDGCQEFMQIGFRWDAKCLICRCHRNFHRKVVKYKTEVVYRKCHKIHDFKFRSCVDGCQEFTPTSEQGAGELVCANCGCKKSFHRNEITKEVTC</sequence>
<dbReference type="AlphaFoldDB" id="A0A2G9HS06"/>
<proteinExistence type="predicted"/>
<gene>
    <name evidence="5" type="ORF">CDL12_06981</name>
</gene>
<evidence type="ECO:0000259" key="4">
    <source>
        <dbReference type="PROSITE" id="PS51523"/>
    </source>
</evidence>
<comment type="caution">
    <text evidence="5">The sequence shown here is derived from an EMBL/GenBank/DDBJ whole genome shotgun (WGS) entry which is preliminary data.</text>
</comment>
<dbReference type="GO" id="GO:0003700">
    <property type="term" value="F:DNA-binding transcription factor activity"/>
    <property type="evidence" value="ECO:0007669"/>
    <property type="project" value="TreeGrafter"/>
</dbReference>
<dbReference type="Pfam" id="PF04770">
    <property type="entry name" value="ZF-HD_dimer"/>
    <property type="match status" value="2"/>
</dbReference>
<evidence type="ECO:0000256" key="2">
    <source>
        <dbReference type="ARBA" id="ARBA00022771"/>
    </source>
</evidence>
<dbReference type="GO" id="GO:0005634">
    <property type="term" value="C:nucleus"/>
    <property type="evidence" value="ECO:0007669"/>
    <property type="project" value="TreeGrafter"/>
</dbReference>
<dbReference type="EMBL" id="NKXS01001142">
    <property type="protein sequence ID" value="PIN20301.1"/>
    <property type="molecule type" value="Genomic_DNA"/>
</dbReference>
<evidence type="ECO:0000313" key="6">
    <source>
        <dbReference type="Proteomes" id="UP000231279"/>
    </source>
</evidence>
<dbReference type="GO" id="GO:0050793">
    <property type="term" value="P:regulation of developmental process"/>
    <property type="evidence" value="ECO:0007669"/>
    <property type="project" value="TreeGrafter"/>
</dbReference>
<keyword evidence="2" id="KW-0863">Zinc-finger</keyword>
<dbReference type="PANTHER" id="PTHR31948">
    <property type="entry name" value="ZINC-FINGER HOMEODOMAIN PROTEIN 2"/>
    <property type="match status" value="1"/>
</dbReference>
<dbReference type="GO" id="GO:0000976">
    <property type="term" value="F:transcription cis-regulatory region binding"/>
    <property type="evidence" value="ECO:0007669"/>
    <property type="project" value="TreeGrafter"/>
</dbReference>
<dbReference type="Proteomes" id="UP000231279">
    <property type="component" value="Unassembled WGS sequence"/>
</dbReference>
<feature type="domain" description="ZF-HD dimerization-type" evidence="4">
    <location>
        <begin position="4"/>
        <end position="48"/>
    </location>
</feature>
<dbReference type="GO" id="GO:0008270">
    <property type="term" value="F:zinc ion binding"/>
    <property type="evidence" value="ECO:0007669"/>
    <property type="project" value="UniProtKB-KW"/>
</dbReference>
<dbReference type="PROSITE" id="PS51523">
    <property type="entry name" value="ZF_HD_DIMER"/>
    <property type="match status" value="2"/>
</dbReference>
<evidence type="ECO:0000313" key="5">
    <source>
        <dbReference type="EMBL" id="PIN20301.1"/>
    </source>
</evidence>
<accession>A0A2G9HS06</accession>
<evidence type="ECO:0000256" key="1">
    <source>
        <dbReference type="ARBA" id="ARBA00022723"/>
    </source>
</evidence>
<keyword evidence="3" id="KW-0862">Zinc</keyword>
<dbReference type="PANTHER" id="PTHR31948:SF148">
    <property type="entry name" value="MINI ZINC FINGER PROTEIN 3"/>
    <property type="match status" value="1"/>
</dbReference>
<name>A0A2G9HS06_9LAMI</name>
<protein>
    <recommendedName>
        <fullName evidence="4">ZF-HD dimerization-type domain-containing protein</fullName>
    </recommendedName>
</protein>